<dbReference type="RefSeq" id="WP_147163803.1">
    <property type="nucleotide sequence ID" value="NZ_BJZO01000048.1"/>
</dbReference>
<gene>
    <name evidence="1" type="ORF">ROR02_19060</name>
</gene>
<dbReference type="Proteomes" id="UP000321567">
    <property type="component" value="Unassembled WGS sequence"/>
</dbReference>
<reference evidence="1 2" key="1">
    <citation type="submission" date="2019-07" db="EMBL/GenBank/DDBJ databases">
        <title>Whole genome shotgun sequence of Rhodospirillum oryzae NBRC 107573.</title>
        <authorList>
            <person name="Hosoyama A."/>
            <person name="Uohara A."/>
            <person name="Ohji S."/>
            <person name="Ichikawa N."/>
        </authorList>
    </citation>
    <scope>NUCLEOTIDE SEQUENCE [LARGE SCALE GENOMIC DNA]</scope>
    <source>
        <strain evidence="1 2">NBRC 107573</strain>
    </source>
</reference>
<sequence length="71" mass="8093">MKITIRKRPDGYEAYVAKKDLEEKIVAMEHETLWGGWIRLANGWTFQMPEGSPDTPMPITVEARKLSSGDD</sequence>
<dbReference type="Pfam" id="PF06988">
    <property type="entry name" value="NifT"/>
    <property type="match status" value="1"/>
</dbReference>
<dbReference type="InterPro" id="IPR024044">
    <property type="entry name" value="NifT/FixU_barrel-like_dom_sf"/>
</dbReference>
<dbReference type="OrthoDB" id="9805052at2"/>
<dbReference type="Gene3D" id="2.40.50.240">
    <property type="entry name" value="NifT/FixU-like"/>
    <property type="match status" value="1"/>
</dbReference>
<accession>A0A512H8J4</accession>
<protein>
    <submittedName>
        <fullName evidence="1">Putative nitrogen fixation protein NifT</fullName>
    </submittedName>
</protein>
<organism evidence="1 2">
    <name type="scientific">Pararhodospirillum oryzae</name>
    <dbReference type="NCBI Taxonomy" id="478448"/>
    <lineage>
        <taxon>Bacteria</taxon>
        <taxon>Pseudomonadati</taxon>
        <taxon>Pseudomonadota</taxon>
        <taxon>Alphaproteobacteria</taxon>
        <taxon>Rhodospirillales</taxon>
        <taxon>Rhodospirillaceae</taxon>
        <taxon>Pararhodospirillum</taxon>
    </lineage>
</organism>
<dbReference type="InterPro" id="IPR009727">
    <property type="entry name" value="NifT"/>
</dbReference>
<dbReference type="GO" id="GO:0009399">
    <property type="term" value="P:nitrogen fixation"/>
    <property type="evidence" value="ECO:0007669"/>
    <property type="project" value="InterPro"/>
</dbReference>
<dbReference type="NCBIfam" id="TIGR02934">
    <property type="entry name" value="nifT_nitrog"/>
    <property type="match status" value="1"/>
</dbReference>
<evidence type="ECO:0000313" key="1">
    <source>
        <dbReference type="EMBL" id="GEO81775.1"/>
    </source>
</evidence>
<comment type="caution">
    <text evidence="1">The sequence shown here is derived from an EMBL/GenBank/DDBJ whole genome shotgun (WGS) entry which is preliminary data.</text>
</comment>
<dbReference type="SUPFAM" id="SSF159203">
    <property type="entry name" value="NifT/FixU-like"/>
    <property type="match status" value="1"/>
</dbReference>
<dbReference type="EMBL" id="BJZO01000048">
    <property type="protein sequence ID" value="GEO81775.1"/>
    <property type="molecule type" value="Genomic_DNA"/>
</dbReference>
<keyword evidence="2" id="KW-1185">Reference proteome</keyword>
<proteinExistence type="predicted"/>
<dbReference type="AlphaFoldDB" id="A0A512H8J4"/>
<name>A0A512H8J4_9PROT</name>
<evidence type="ECO:0000313" key="2">
    <source>
        <dbReference type="Proteomes" id="UP000321567"/>
    </source>
</evidence>